<dbReference type="Proteomes" id="UP000240883">
    <property type="component" value="Unassembled WGS sequence"/>
</dbReference>
<evidence type="ECO:0000313" key="1">
    <source>
        <dbReference type="EMBL" id="PSN64357.1"/>
    </source>
</evidence>
<proteinExistence type="predicted"/>
<reference evidence="1 2" key="1">
    <citation type="journal article" date="2018" name="Front. Microbiol.">
        <title>Genome-Wide Analysis of Corynespora cassiicola Leaf Fall Disease Putative Effectors.</title>
        <authorList>
            <person name="Lopez D."/>
            <person name="Ribeiro S."/>
            <person name="Label P."/>
            <person name="Fumanal B."/>
            <person name="Venisse J.S."/>
            <person name="Kohler A."/>
            <person name="de Oliveira R.R."/>
            <person name="Labutti K."/>
            <person name="Lipzen A."/>
            <person name="Lail K."/>
            <person name="Bauer D."/>
            <person name="Ohm R.A."/>
            <person name="Barry K.W."/>
            <person name="Spatafora J."/>
            <person name="Grigoriev I.V."/>
            <person name="Martin F.M."/>
            <person name="Pujade-Renaud V."/>
        </authorList>
    </citation>
    <scope>NUCLEOTIDE SEQUENCE [LARGE SCALE GENOMIC DNA]</scope>
    <source>
        <strain evidence="1 2">Philippines</strain>
    </source>
</reference>
<protein>
    <submittedName>
        <fullName evidence="1">Uncharacterized protein</fullName>
    </submittedName>
</protein>
<dbReference type="AlphaFoldDB" id="A0A2T2NG00"/>
<sequence>MALFRPPNRCRALRRALSNTLARWTGASARYRYRTLCPSSGEPCHQGLPFRRQRRCAHSDARIVTGPPIATACAPLHNDATDNRGSPLAMTCATDPTDQTARHGPPVFQKPSPAWDPSSSLDVGSVGQTASRVSPCVAPRRVARAGELRCFASRYHPLVSSVYKSVGSTACIQATRPPPGQSRPHHPVVFSNSISAQRTPNAPFTRLSHLAQPLCNLETLLNVPSRRANACAPGFGGLVAGKTGKMGKTSKSPSPPSSFFFANHILF</sequence>
<name>A0A2T2NG00_CORCC</name>
<dbReference type="EMBL" id="KZ678138">
    <property type="protein sequence ID" value="PSN64357.1"/>
    <property type="molecule type" value="Genomic_DNA"/>
</dbReference>
<evidence type="ECO:0000313" key="2">
    <source>
        <dbReference type="Proteomes" id="UP000240883"/>
    </source>
</evidence>
<accession>A0A2T2NG00</accession>
<gene>
    <name evidence="1" type="ORF">BS50DRAFT_590183</name>
</gene>
<keyword evidence="2" id="KW-1185">Reference proteome</keyword>
<organism evidence="1 2">
    <name type="scientific">Corynespora cassiicola Philippines</name>
    <dbReference type="NCBI Taxonomy" id="1448308"/>
    <lineage>
        <taxon>Eukaryota</taxon>
        <taxon>Fungi</taxon>
        <taxon>Dikarya</taxon>
        <taxon>Ascomycota</taxon>
        <taxon>Pezizomycotina</taxon>
        <taxon>Dothideomycetes</taxon>
        <taxon>Pleosporomycetidae</taxon>
        <taxon>Pleosporales</taxon>
        <taxon>Corynesporascaceae</taxon>
        <taxon>Corynespora</taxon>
    </lineage>
</organism>